<gene>
    <name evidence="2" type="ORF">DPV69_06105</name>
</gene>
<keyword evidence="3" id="KW-1185">Reference proteome</keyword>
<feature type="signal peptide" evidence="1">
    <location>
        <begin position="1"/>
        <end position="19"/>
    </location>
</feature>
<dbReference type="EMBL" id="SAYW01000001">
    <property type="protein sequence ID" value="RWU10901.1"/>
    <property type="molecule type" value="Genomic_DNA"/>
</dbReference>
<name>A0A443Z314_9SPHI</name>
<comment type="caution">
    <text evidence="2">The sequence shown here is derived from an EMBL/GenBank/DDBJ whole genome shotgun (WGS) entry which is preliminary data.</text>
</comment>
<evidence type="ECO:0000313" key="2">
    <source>
        <dbReference type="EMBL" id="RWU10901.1"/>
    </source>
</evidence>
<sequence>MKKIIFGLTLSLFAYGVSAAESVKLTKAELKNESCSQTVTSSSSAEVECPDGTTITITATNTQTETAATCEEAYALASIKSGVIANNVVTENVKAKNYICP</sequence>
<reference evidence="2 3" key="1">
    <citation type="submission" date="2018-06" db="EMBL/GenBank/DDBJ databases">
        <title>Pedobacter endophyticus sp. nov., an endophytic bacterium isolated from a leaf of Triticum aestivum.</title>
        <authorList>
            <person name="Zhang L."/>
        </authorList>
    </citation>
    <scope>NUCLEOTIDE SEQUENCE [LARGE SCALE GENOMIC DNA]</scope>
    <source>
        <strain evidence="2 3">CM134L-2</strain>
    </source>
</reference>
<organism evidence="2 3">
    <name type="scientific">Pedobacter chitinilyticus</name>
    <dbReference type="NCBI Taxonomy" id="2233776"/>
    <lineage>
        <taxon>Bacteria</taxon>
        <taxon>Pseudomonadati</taxon>
        <taxon>Bacteroidota</taxon>
        <taxon>Sphingobacteriia</taxon>
        <taxon>Sphingobacteriales</taxon>
        <taxon>Sphingobacteriaceae</taxon>
        <taxon>Pedobacter</taxon>
    </lineage>
</organism>
<feature type="chain" id="PRO_5019152418" evidence="1">
    <location>
        <begin position="20"/>
        <end position="101"/>
    </location>
</feature>
<dbReference type="RefSeq" id="WP_113646384.1">
    <property type="nucleotide sequence ID" value="NZ_QMHN01000001.1"/>
</dbReference>
<evidence type="ECO:0000313" key="3">
    <source>
        <dbReference type="Proteomes" id="UP000284120"/>
    </source>
</evidence>
<evidence type="ECO:0000256" key="1">
    <source>
        <dbReference type="SAM" id="SignalP"/>
    </source>
</evidence>
<dbReference type="AlphaFoldDB" id="A0A443Z314"/>
<keyword evidence="1" id="KW-0732">Signal</keyword>
<accession>A0A443Z314</accession>
<protein>
    <submittedName>
        <fullName evidence="2">Uncharacterized protein</fullName>
    </submittedName>
</protein>
<proteinExistence type="predicted"/>
<dbReference type="Proteomes" id="UP000284120">
    <property type="component" value="Unassembled WGS sequence"/>
</dbReference>